<dbReference type="Gene3D" id="3.30.1330.120">
    <property type="entry name" value="2-methylcitrate dehydratase PrpD"/>
    <property type="match status" value="1"/>
</dbReference>
<evidence type="ECO:0000256" key="4">
    <source>
        <dbReference type="ARBA" id="ARBA00013124"/>
    </source>
</evidence>
<dbReference type="EMBL" id="FQUH01000006">
    <property type="protein sequence ID" value="SHF15114.1"/>
    <property type="molecule type" value="Genomic_DNA"/>
</dbReference>
<comment type="similarity">
    <text evidence="3">Belongs to the PrpD family.</text>
</comment>
<dbReference type="Pfam" id="PF19305">
    <property type="entry name" value="MmgE_PrpD_C"/>
    <property type="match status" value="1"/>
</dbReference>
<comment type="pathway">
    <text evidence="2">Organic acid metabolism; propanoate degradation.</text>
</comment>
<dbReference type="InterPro" id="IPR005656">
    <property type="entry name" value="MmgE_PrpD"/>
</dbReference>
<feature type="domain" description="MmgE/PrpD C-terminal" evidence="9">
    <location>
        <begin position="288"/>
        <end position="464"/>
    </location>
</feature>
<organism evidence="10 11">
    <name type="scientific">Vibrio gazogenes DSM 21264 = NBRC 103151</name>
    <dbReference type="NCBI Taxonomy" id="1123492"/>
    <lineage>
        <taxon>Bacteria</taxon>
        <taxon>Pseudomonadati</taxon>
        <taxon>Pseudomonadota</taxon>
        <taxon>Gammaproteobacteria</taxon>
        <taxon>Vibrionales</taxon>
        <taxon>Vibrionaceae</taxon>
        <taxon>Vibrio</taxon>
    </lineage>
</organism>
<dbReference type="InterPro" id="IPR036148">
    <property type="entry name" value="MmgE/PrpD_sf"/>
</dbReference>
<dbReference type="NCBIfam" id="TIGR02330">
    <property type="entry name" value="prpD"/>
    <property type="match status" value="1"/>
</dbReference>
<dbReference type="InterPro" id="IPR012705">
    <property type="entry name" value="2Me_IsoCit_deHydtase_PrpD"/>
</dbReference>
<evidence type="ECO:0000256" key="6">
    <source>
        <dbReference type="ARBA" id="ARBA00022532"/>
    </source>
</evidence>
<reference evidence="11" key="1">
    <citation type="submission" date="2016-11" db="EMBL/GenBank/DDBJ databases">
        <authorList>
            <person name="Varghese N."/>
            <person name="Submissions S."/>
        </authorList>
    </citation>
    <scope>NUCLEOTIDE SEQUENCE [LARGE SCALE GENOMIC DNA]</scope>
    <source>
        <strain evidence="11">DSM 21264</strain>
    </source>
</reference>
<evidence type="ECO:0000256" key="2">
    <source>
        <dbReference type="ARBA" id="ARBA00005026"/>
    </source>
</evidence>
<dbReference type="InterPro" id="IPR042188">
    <property type="entry name" value="MmgE/PrpD_sf_2"/>
</dbReference>
<feature type="domain" description="MmgE/PrpD N-terminal" evidence="8">
    <location>
        <begin position="19"/>
        <end position="269"/>
    </location>
</feature>
<dbReference type="RefSeq" id="WP_072957620.1">
    <property type="nucleotide sequence ID" value="NZ_FQUH01000006.1"/>
</dbReference>
<dbReference type="Pfam" id="PF03972">
    <property type="entry name" value="MmgE_PrpD_N"/>
    <property type="match status" value="1"/>
</dbReference>
<gene>
    <name evidence="10" type="ORF">SAMN02745781_01542</name>
</gene>
<sequence length="483" mass="54302">MSQNVDFNQRQQPDELLVQIADYVDQQPITSQEAYHTARNCLIDTLGCGLLALRFPECTKHLGPIVPGTTVVNGARVPGTSHELDPVMAAFNIGCMIRWLDFNDTWLAAEWGHPSDNLGGILATADYLSRMAVSQGKPPLVMKDVLTAMIKAHEIQGVLALNNSFNRVGLDHVLLVRVASVAVVTKMLGGSREQIIDALSQAWVDGGALRTYRHAPNAGSRKSWAAGDATSRAVRLAMITMKGEMGIPTVLSAPQWGYYDVLFKGKAFDMPQNFSSYVMENVLFKISFPAEFHAQTAVECAVKLHPHVRDRIDEIDRIEMTTHESAIRIISKVGELANPADRDHCLQYMTAVPLLYGDLVAEHYEDSFHMSDPRIDQLRDKMVIQEDARYSREYLESDKRSIANAIQVFFRDGSCTEKVEVEYPIGHRRRREEGIPVLEQKFIRNLQTRFPQGRVKALTTLCLDQERLERTPVDEFMALFMIN</sequence>
<comment type="catalytic activity">
    <reaction evidence="1">
        <text>(2S,3S)-2-methylcitrate = 2-methyl-cis-aconitate + H2O</text>
        <dbReference type="Rhea" id="RHEA:17725"/>
        <dbReference type="ChEBI" id="CHEBI:15377"/>
        <dbReference type="ChEBI" id="CHEBI:57872"/>
        <dbReference type="ChEBI" id="CHEBI:58853"/>
        <dbReference type="EC" id="4.2.1.79"/>
    </reaction>
</comment>
<evidence type="ECO:0000256" key="5">
    <source>
        <dbReference type="ARBA" id="ARBA00017240"/>
    </source>
</evidence>
<protein>
    <recommendedName>
        <fullName evidence="5">2-methylcitrate dehydratase</fullName>
        <ecNumber evidence="4">4.2.1.79</ecNumber>
    </recommendedName>
</protein>
<dbReference type="Proteomes" id="UP000184159">
    <property type="component" value="Unassembled WGS sequence"/>
</dbReference>
<keyword evidence="11" id="KW-1185">Reference proteome</keyword>
<dbReference type="NCBIfam" id="NF006943">
    <property type="entry name" value="PRK09425.1"/>
    <property type="match status" value="1"/>
</dbReference>
<accession>A0A1M4ZAS7</accession>
<dbReference type="InterPro" id="IPR045337">
    <property type="entry name" value="MmgE_PrpD_C"/>
</dbReference>
<dbReference type="Gene3D" id="1.10.4100.10">
    <property type="entry name" value="2-methylcitrate dehydratase PrpD"/>
    <property type="match status" value="1"/>
</dbReference>
<dbReference type="EC" id="4.2.1.79" evidence="4"/>
<keyword evidence="7" id="KW-0456">Lyase</keyword>
<dbReference type="GO" id="GO:0019679">
    <property type="term" value="P:propionate metabolic process, methylcitrate cycle"/>
    <property type="evidence" value="ECO:0007669"/>
    <property type="project" value="InterPro"/>
</dbReference>
<dbReference type="PANTHER" id="PTHR16943">
    <property type="entry name" value="2-METHYLCITRATE DEHYDRATASE-RELATED"/>
    <property type="match status" value="1"/>
</dbReference>
<dbReference type="PANTHER" id="PTHR16943:SF8">
    <property type="entry name" value="2-METHYLCITRATE DEHYDRATASE"/>
    <property type="match status" value="1"/>
</dbReference>
<dbReference type="GO" id="GO:0006099">
    <property type="term" value="P:tricarboxylic acid cycle"/>
    <property type="evidence" value="ECO:0007669"/>
    <property type="project" value="UniProtKB-KW"/>
</dbReference>
<evidence type="ECO:0000256" key="7">
    <source>
        <dbReference type="ARBA" id="ARBA00023239"/>
    </source>
</evidence>
<evidence type="ECO:0000256" key="3">
    <source>
        <dbReference type="ARBA" id="ARBA00006174"/>
    </source>
</evidence>
<dbReference type="SUPFAM" id="SSF103378">
    <property type="entry name" value="2-methylcitrate dehydratase PrpD"/>
    <property type="match status" value="1"/>
</dbReference>
<evidence type="ECO:0000259" key="8">
    <source>
        <dbReference type="Pfam" id="PF03972"/>
    </source>
</evidence>
<keyword evidence="6" id="KW-0816">Tricarboxylic acid cycle</keyword>
<evidence type="ECO:0000256" key="1">
    <source>
        <dbReference type="ARBA" id="ARBA00000096"/>
    </source>
</evidence>
<evidence type="ECO:0000259" key="9">
    <source>
        <dbReference type="Pfam" id="PF19305"/>
    </source>
</evidence>
<dbReference type="InterPro" id="IPR045336">
    <property type="entry name" value="MmgE_PrpD_N"/>
</dbReference>
<dbReference type="GO" id="GO:0047547">
    <property type="term" value="F:2-methylcitrate dehydratase activity"/>
    <property type="evidence" value="ECO:0007669"/>
    <property type="project" value="UniProtKB-EC"/>
</dbReference>
<name>A0A1M4ZAS7_VIBGA</name>
<proteinExistence type="inferred from homology"/>
<evidence type="ECO:0000313" key="11">
    <source>
        <dbReference type="Proteomes" id="UP000184159"/>
    </source>
</evidence>
<dbReference type="GO" id="GO:0051537">
    <property type="term" value="F:2 iron, 2 sulfur cluster binding"/>
    <property type="evidence" value="ECO:0007669"/>
    <property type="project" value="InterPro"/>
</dbReference>
<evidence type="ECO:0000313" key="10">
    <source>
        <dbReference type="EMBL" id="SHF15114.1"/>
    </source>
</evidence>
<dbReference type="UniPathway" id="UPA00946"/>
<dbReference type="InterPro" id="IPR042183">
    <property type="entry name" value="MmgE/PrpD_sf_1"/>
</dbReference>
<dbReference type="AlphaFoldDB" id="A0A1M4ZAS7"/>